<accession>A0AAV3XAN4</accession>
<name>A0AAV3XAN4_9CYAN</name>
<dbReference type="SUPFAM" id="SSF53756">
    <property type="entry name" value="UDP-Glycosyltransferase/glycogen phosphorylase"/>
    <property type="match status" value="1"/>
</dbReference>
<dbReference type="Gene3D" id="3.40.50.2000">
    <property type="entry name" value="Glycogen Phosphorylase B"/>
    <property type="match status" value="1"/>
</dbReference>
<sequence>MKVLLGWELGGGQGHIQRLVALAGMLESYGLEPVFALKSYNIKGIDFPYQIVFAPRLPFYGRKESYTFADILENFGFGNACILRSHLEGWREVLQQLKPSLIIADHAPGLVLAAYGFVPTVAIGECFTVPPPVDVFPILRFPAPPESVWRQEQVSNTVREVVKFDAPLGQILNGDASFIFGIPELDPYQHLRRNDQYVSLHVTPIPGNLHRADGPAWAYLADNYPQRMMVLQTLRPQSEFKPLSEVLDGKSLAIHNGGLTTAITCLLAGIPQLVLPMHLEQQLNCAALSRLGVARAIAQPTWENLLVGQAQAYALTQNAQQQAESLARWNQNFMEVVVQTCLKFTDITNGV</sequence>
<comment type="caution">
    <text evidence="1">The sequence shown here is derived from an EMBL/GenBank/DDBJ whole genome shotgun (WGS) entry which is preliminary data.</text>
</comment>
<reference evidence="1" key="1">
    <citation type="submission" date="2019-10" db="EMBL/GenBank/DDBJ databases">
        <title>Draft genome sequece of Microseira wollei NIES-4236.</title>
        <authorList>
            <person name="Yamaguchi H."/>
            <person name="Suzuki S."/>
            <person name="Kawachi M."/>
        </authorList>
    </citation>
    <scope>NUCLEOTIDE SEQUENCE</scope>
    <source>
        <strain evidence="1">NIES-4236</strain>
    </source>
</reference>
<protein>
    <submittedName>
        <fullName evidence="1">Glucosyltransferase</fullName>
    </submittedName>
</protein>
<dbReference type="Proteomes" id="UP001050975">
    <property type="component" value="Unassembled WGS sequence"/>
</dbReference>
<dbReference type="RefSeq" id="WP_226578982.1">
    <property type="nucleotide sequence ID" value="NZ_BLAY01000028.1"/>
</dbReference>
<organism evidence="1 2">
    <name type="scientific">Microseira wollei NIES-4236</name>
    <dbReference type="NCBI Taxonomy" id="2530354"/>
    <lineage>
        <taxon>Bacteria</taxon>
        <taxon>Bacillati</taxon>
        <taxon>Cyanobacteriota</taxon>
        <taxon>Cyanophyceae</taxon>
        <taxon>Oscillatoriophycideae</taxon>
        <taxon>Aerosakkonematales</taxon>
        <taxon>Aerosakkonemataceae</taxon>
        <taxon>Microseira</taxon>
    </lineage>
</organism>
<dbReference type="AlphaFoldDB" id="A0AAV3XAN4"/>
<gene>
    <name evidence="1" type="ORF">MiSe_22220</name>
</gene>
<dbReference type="EMBL" id="BLAY01000028">
    <property type="protein sequence ID" value="GET37469.1"/>
    <property type="molecule type" value="Genomic_DNA"/>
</dbReference>
<evidence type="ECO:0000313" key="1">
    <source>
        <dbReference type="EMBL" id="GET37469.1"/>
    </source>
</evidence>
<proteinExistence type="predicted"/>
<evidence type="ECO:0000313" key="2">
    <source>
        <dbReference type="Proteomes" id="UP001050975"/>
    </source>
</evidence>
<keyword evidence="2" id="KW-1185">Reference proteome</keyword>